<reference evidence="2 3" key="1">
    <citation type="journal article" date="2012" name="ISME J.">
        <title>Nitrification expanded: discovery, physiology and genomics of a nitrite-oxidizing bacterium from the phylum Chloroflexi.</title>
        <authorList>
            <person name="Sorokin D.Y."/>
            <person name="Lucker S."/>
            <person name="Vejmelkova D."/>
            <person name="Kostrikina N.A."/>
            <person name="Kleerebezem R."/>
            <person name="Rijpstra W.I."/>
            <person name="Damste J.S."/>
            <person name="Le Paslier D."/>
            <person name="Muyzer G."/>
            <person name="Wagner M."/>
            <person name="van Loosdrecht M.C."/>
            <person name="Daims H."/>
        </authorList>
    </citation>
    <scope>NUCLEOTIDE SEQUENCE [LARGE SCALE GENOMIC DNA]</scope>
    <source>
        <strain evidence="3">none</strain>
    </source>
</reference>
<accession>I4EDB1</accession>
<organism evidence="2 3">
    <name type="scientific">Nitrolancea hollandica Lb</name>
    <dbReference type="NCBI Taxonomy" id="1129897"/>
    <lineage>
        <taxon>Bacteria</taxon>
        <taxon>Pseudomonadati</taxon>
        <taxon>Thermomicrobiota</taxon>
        <taxon>Thermomicrobia</taxon>
        <taxon>Sphaerobacterales</taxon>
        <taxon>Sphaerobacterineae</taxon>
        <taxon>Sphaerobacteraceae</taxon>
        <taxon>Nitrolancea</taxon>
    </lineage>
</organism>
<dbReference type="EMBL" id="CAGS01000050">
    <property type="protein sequence ID" value="CCF82673.1"/>
    <property type="molecule type" value="Genomic_DNA"/>
</dbReference>
<evidence type="ECO:0000313" key="3">
    <source>
        <dbReference type="Proteomes" id="UP000004221"/>
    </source>
</evidence>
<keyword evidence="3" id="KW-1185">Reference proteome</keyword>
<dbReference type="AlphaFoldDB" id="I4EDB1"/>
<dbReference type="Proteomes" id="UP000004221">
    <property type="component" value="Unassembled WGS sequence"/>
</dbReference>
<proteinExistence type="predicted"/>
<gene>
    <name evidence="2" type="ORF">NITHO_1430003</name>
</gene>
<comment type="caution">
    <text evidence="2">The sequence shown here is derived from an EMBL/GenBank/DDBJ whole genome shotgun (WGS) entry which is preliminary data.</text>
</comment>
<protein>
    <submittedName>
        <fullName evidence="2">Uncharacterized protein</fullName>
    </submittedName>
</protein>
<name>I4EDB1_9BACT</name>
<evidence type="ECO:0000256" key="1">
    <source>
        <dbReference type="SAM" id="MobiDB-lite"/>
    </source>
</evidence>
<evidence type="ECO:0000313" key="2">
    <source>
        <dbReference type="EMBL" id="CCF82673.1"/>
    </source>
</evidence>
<sequence length="65" mass="7094">MSTRAFLTATRRLDFPYGVATAQLAHRNLDGHWTFHPSDGGRSGAPPFSPAHPNCYPVQEAREAG</sequence>
<feature type="region of interest" description="Disordered" evidence="1">
    <location>
        <begin position="36"/>
        <end position="65"/>
    </location>
</feature>